<dbReference type="Proteomes" id="UP001162156">
    <property type="component" value="Unassembled WGS sequence"/>
</dbReference>
<dbReference type="PANTHER" id="PTHR21581">
    <property type="entry name" value="D-ALANYL-D-ALANINE CARBOXYPEPTIDASE"/>
    <property type="match status" value="1"/>
</dbReference>
<dbReference type="SMART" id="SM00028">
    <property type="entry name" value="TPR"/>
    <property type="match status" value="3"/>
</dbReference>
<dbReference type="AlphaFoldDB" id="A0AAV8YE81"/>
<evidence type="ECO:0008006" key="3">
    <source>
        <dbReference type="Google" id="ProtNLM"/>
    </source>
</evidence>
<dbReference type="GO" id="GO:0005794">
    <property type="term" value="C:Golgi apparatus"/>
    <property type="evidence" value="ECO:0007669"/>
    <property type="project" value="TreeGrafter"/>
</dbReference>
<dbReference type="EMBL" id="JANEYF010002228">
    <property type="protein sequence ID" value="KAJ8949520.1"/>
    <property type="molecule type" value="Genomic_DNA"/>
</dbReference>
<dbReference type="SUPFAM" id="SSF48452">
    <property type="entry name" value="TPR-like"/>
    <property type="match status" value="1"/>
</dbReference>
<accession>A0AAV8YE81</accession>
<dbReference type="Gene3D" id="1.25.40.10">
    <property type="entry name" value="Tetratricopeptide repeat domain"/>
    <property type="match status" value="1"/>
</dbReference>
<comment type="caution">
    <text evidence="1">The sequence shown here is derived from an EMBL/GenBank/DDBJ whole genome shotgun (WGS) entry which is preliminary data.</text>
</comment>
<evidence type="ECO:0000313" key="2">
    <source>
        <dbReference type="Proteomes" id="UP001162156"/>
    </source>
</evidence>
<name>A0AAV8YE81_9CUCU</name>
<evidence type="ECO:0000313" key="1">
    <source>
        <dbReference type="EMBL" id="KAJ8949520.1"/>
    </source>
</evidence>
<organism evidence="1 2">
    <name type="scientific">Rhamnusium bicolor</name>
    <dbReference type="NCBI Taxonomy" id="1586634"/>
    <lineage>
        <taxon>Eukaryota</taxon>
        <taxon>Metazoa</taxon>
        <taxon>Ecdysozoa</taxon>
        <taxon>Arthropoda</taxon>
        <taxon>Hexapoda</taxon>
        <taxon>Insecta</taxon>
        <taxon>Pterygota</taxon>
        <taxon>Neoptera</taxon>
        <taxon>Endopterygota</taxon>
        <taxon>Coleoptera</taxon>
        <taxon>Polyphaga</taxon>
        <taxon>Cucujiformia</taxon>
        <taxon>Chrysomeloidea</taxon>
        <taxon>Cerambycidae</taxon>
        <taxon>Lepturinae</taxon>
        <taxon>Rhagiini</taxon>
        <taxon>Rhamnusium</taxon>
    </lineage>
</organism>
<dbReference type="PANTHER" id="PTHR21581:SF6">
    <property type="entry name" value="TRAFFICKING PROTEIN PARTICLE COMPLEX SUBUNIT 12"/>
    <property type="match status" value="1"/>
</dbReference>
<dbReference type="Pfam" id="PF13181">
    <property type="entry name" value="TPR_8"/>
    <property type="match status" value="1"/>
</dbReference>
<keyword evidence="2" id="KW-1185">Reference proteome</keyword>
<dbReference type="InterPro" id="IPR019734">
    <property type="entry name" value="TPR_rpt"/>
</dbReference>
<gene>
    <name evidence="1" type="ORF">NQ314_008213</name>
</gene>
<reference evidence="1" key="1">
    <citation type="journal article" date="2023" name="Insect Mol. Biol.">
        <title>Genome sequencing provides insights into the evolution of gene families encoding plant cell wall-degrading enzymes in longhorned beetles.</title>
        <authorList>
            <person name="Shin N.R."/>
            <person name="Okamura Y."/>
            <person name="Kirsch R."/>
            <person name="Pauchet Y."/>
        </authorList>
    </citation>
    <scope>NUCLEOTIDE SEQUENCE</scope>
    <source>
        <strain evidence="1">RBIC_L_NR</strain>
    </source>
</reference>
<protein>
    <recommendedName>
        <fullName evidence="3">Trafficking protein particle complex subunit 12</fullName>
    </recommendedName>
</protein>
<sequence>MKIRNQKLVFLAVIDGKFNFQFYPEMYGGRPGSIASFSFRLLLAELPMHCGKPKESLTKLFNMLATIRQMLGNLKQGLCEDGNPMKISDSDRADSLRLWNGREVRVMHSIINCALALKDYELAMELLGQLCERDGAPKHALLSALGRLHLQLGDISGAEVCFSEAAEVKGGPPGVRELVDRGLLSILNNMGVCLLYGGHLKEAIAVLESAIASNPVHALHESLLLNLCTLYDMESSKGRMKKFALLRQISRYQADAPTTILEKLYG</sequence>
<dbReference type="InterPro" id="IPR011990">
    <property type="entry name" value="TPR-like_helical_dom_sf"/>
</dbReference>
<proteinExistence type="predicted"/>
<dbReference type="GO" id="GO:0030008">
    <property type="term" value="C:TRAPP complex"/>
    <property type="evidence" value="ECO:0007669"/>
    <property type="project" value="TreeGrafter"/>
</dbReference>